<proteinExistence type="predicted"/>
<accession>A0A841L414</accession>
<sequence length="111" mass="12089">MLDARQFNILDAGRLLCPACGFPDYAGEPAYNEQGGLAGITICSCCMWEPGFDDDAIASAGAKASILGSLRAFRSGWDGELQWQGRLAERPMGWDGKRQLAYLFEIAPNVR</sequence>
<gene>
    <name evidence="1" type="ORF">FHS79_001758</name>
</gene>
<reference evidence="1 2" key="1">
    <citation type="submission" date="2020-08" db="EMBL/GenBank/DDBJ databases">
        <title>Genomic Encyclopedia of Type Strains, Phase IV (KMG-IV): sequencing the most valuable type-strain genomes for metagenomic binning, comparative biology and taxonomic classification.</title>
        <authorList>
            <person name="Goeker M."/>
        </authorList>
    </citation>
    <scope>NUCLEOTIDE SEQUENCE [LARGE SCALE GENOMIC DNA]</scope>
    <source>
        <strain evidence="1 2">DSM 102189</strain>
    </source>
</reference>
<organism evidence="1 2">
    <name type="scientific">Polymorphobacter multimanifer</name>
    <dbReference type="NCBI Taxonomy" id="1070431"/>
    <lineage>
        <taxon>Bacteria</taxon>
        <taxon>Pseudomonadati</taxon>
        <taxon>Pseudomonadota</taxon>
        <taxon>Alphaproteobacteria</taxon>
        <taxon>Sphingomonadales</taxon>
        <taxon>Sphingosinicellaceae</taxon>
        <taxon>Polymorphobacter</taxon>
    </lineage>
</organism>
<dbReference type="Proteomes" id="UP000538147">
    <property type="component" value="Unassembled WGS sequence"/>
</dbReference>
<dbReference type="EMBL" id="JACIIV010000011">
    <property type="protein sequence ID" value="MBB6227589.1"/>
    <property type="molecule type" value="Genomic_DNA"/>
</dbReference>
<comment type="caution">
    <text evidence="1">The sequence shown here is derived from an EMBL/GenBank/DDBJ whole genome shotgun (WGS) entry which is preliminary data.</text>
</comment>
<dbReference type="AlphaFoldDB" id="A0A841L414"/>
<keyword evidence="2" id="KW-1185">Reference proteome</keyword>
<dbReference type="RefSeq" id="WP_184198434.1">
    <property type="nucleotide sequence ID" value="NZ_BMOX01000098.1"/>
</dbReference>
<evidence type="ECO:0000313" key="2">
    <source>
        <dbReference type="Proteomes" id="UP000538147"/>
    </source>
</evidence>
<protein>
    <submittedName>
        <fullName evidence="1">Uncharacterized protein</fullName>
    </submittedName>
</protein>
<evidence type="ECO:0000313" key="1">
    <source>
        <dbReference type="EMBL" id="MBB6227589.1"/>
    </source>
</evidence>
<name>A0A841L414_9SPHN</name>